<dbReference type="Gene3D" id="1.25.40.10">
    <property type="entry name" value="Tetratricopeptide repeat domain"/>
    <property type="match status" value="1"/>
</dbReference>
<dbReference type="Proteomes" id="UP000237846">
    <property type="component" value="Unassembled WGS sequence"/>
</dbReference>
<feature type="compositionally biased region" description="Acidic residues" evidence="1">
    <location>
        <begin position="612"/>
        <end position="632"/>
    </location>
</feature>
<proteinExistence type="predicted"/>
<feature type="compositionally biased region" description="Basic and acidic residues" evidence="1">
    <location>
        <begin position="176"/>
        <end position="234"/>
    </location>
</feature>
<reference evidence="2 3" key="1">
    <citation type="submission" date="2018-03" db="EMBL/GenBank/DDBJ databases">
        <title>Genomic Encyclopedia of Archaeal and Bacterial Type Strains, Phase II (KMG-II): from individual species to whole genera.</title>
        <authorList>
            <person name="Goeker M."/>
        </authorList>
    </citation>
    <scope>NUCLEOTIDE SEQUENCE [LARGE SCALE GENOMIC DNA]</scope>
    <source>
        <strain evidence="2 3">DSM 45601</strain>
    </source>
</reference>
<feature type="compositionally biased region" description="Low complexity" evidence="1">
    <location>
        <begin position="92"/>
        <end position="104"/>
    </location>
</feature>
<evidence type="ECO:0000256" key="1">
    <source>
        <dbReference type="SAM" id="MobiDB-lite"/>
    </source>
</evidence>
<evidence type="ECO:0000313" key="3">
    <source>
        <dbReference type="Proteomes" id="UP000237846"/>
    </source>
</evidence>
<dbReference type="AlphaFoldDB" id="A0A2T0PPZ1"/>
<name>A0A2T0PPZ1_9ACTN</name>
<gene>
    <name evidence="2" type="ORF">CLV72_11543</name>
</gene>
<feature type="compositionally biased region" description="Basic and acidic residues" evidence="1">
    <location>
        <begin position="124"/>
        <end position="164"/>
    </location>
</feature>
<keyword evidence="3" id="KW-1185">Reference proteome</keyword>
<dbReference type="SUPFAM" id="SSF48452">
    <property type="entry name" value="TPR-like"/>
    <property type="match status" value="1"/>
</dbReference>
<dbReference type="EMBL" id="PVZC01000015">
    <property type="protein sequence ID" value="PRX90947.1"/>
    <property type="molecule type" value="Genomic_DNA"/>
</dbReference>
<feature type="compositionally biased region" description="Gly residues" evidence="1">
    <location>
        <begin position="30"/>
        <end position="46"/>
    </location>
</feature>
<comment type="caution">
    <text evidence="2">The sequence shown here is derived from an EMBL/GenBank/DDBJ whole genome shotgun (WGS) entry which is preliminary data.</text>
</comment>
<feature type="region of interest" description="Disordered" evidence="1">
    <location>
        <begin position="591"/>
        <end position="645"/>
    </location>
</feature>
<feature type="compositionally biased region" description="Basic and acidic residues" evidence="1">
    <location>
        <begin position="241"/>
        <end position="309"/>
    </location>
</feature>
<protein>
    <recommendedName>
        <fullName evidence="4">Tetratricopeptide repeat protein</fullName>
    </recommendedName>
</protein>
<feature type="compositionally biased region" description="Basic and acidic residues" evidence="1">
    <location>
        <begin position="105"/>
        <end position="117"/>
    </location>
</feature>
<feature type="compositionally biased region" description="Basic and acidic residues" evidence="1">
    <location>
        <begin position="51"/>
        <end position="88"/>
    </location>
</feature>
<organism evidence="2 3">
    <name type="scientific">Allonocardiopsis opalescens</name>
    <dbReference type="NCBI Taxonomy" id="1144618"/>
    <lineage>
        <taxon>Bacteria</taxon>
        <taxon>Bacillati</taxon>
        <taxon>Actinomycetota</taxon>
        <taxon>Actinomycetes</taxon>
        <taxon>Streptosporangiales</taxon>
        <taxon>Allonocardiopsis</taxon>
    </lineage>
</organism>
<dbReference type="InterPro" id="IPR011990">
    <property type="entry name" value="TPR-like_helical_dom_sf"/>
</dbReference>
<evidence type="ECO:0008006" key="4">
    <source>
        <dbReference type="Google" id="ProtNLM"/>
    </source>
</evidence>
<feature type="compositionally biased region" description="Gly residues" evidence="1">
    <location>
        <begin position="9"/>
        <end position="23"/>
    </location>
</feature>
<evidence type="ECO:0000313" key="2">
    <source>
        <dbReference type="EMBL" id="PRX90947.1"/>
    </source>
</evidence>
<sequence>MSEDNRSGSRGGGGRGFSGPRGGGDARRSGQGGGRGGFGRSGGRPSSGGPRRGDGERRPYNSDDRRGGARGSEGRSDRFKPGGDDRRGGRPGSSSSAPGSSGSGYRRDDRGRDDSRGGGRFGAARKDRTDRPRWTDRDREERGRPAGNRERWSSDRSRGDRPASDRPYSAGAGRGRPGERPDRDGGRGGYRQDDRRGFQGRDDRRGPRREDVADRGERGDRWQRDDRGPARSDRPYSGSGRDNDRPRGFRPSADRSNPRPRQDGGRGFRQDRQGGDDRYRRDEGFGGGRQDRGPRDGGERFSRPERGPSDRGGQGRPDRRPDRDGGRDGGRERRPYGERPARDDAAPRDRSGGAPQRGERRGREDRPARGGNSVHQRGRYSEGRTQRGARSADVPAPELPDDVTPGQLDPAAREQLMSLPRSLADVIARHLVMTDRLFEEDPERAYLHARYAQKKASRVGAVREAAGVAAYRIGKWSEALAELRAARRITGDDGYLAVMADCERGLGRPERALELVRSSEGERLDRAEQIELRIVASGARRDLGEFDAAVLELQDEVRGRADKPWSARLFYAYADALLAAGREDEARDWFARSSAADEEGETDADERLAELEGLELVDVDEDVVWSDAEEREPGEAPGPGGPARD</sequence>
<feature type="compositionally biased region" description="Basic and acidic residues" evidence="1">
    <location>
        <begin position="316"/>
        <end position="368"/>
    </location>
</feature>
<accession>A0A2T0PPZ1</accession>
<feature type="region of interest" description="Disordered" evidence="1">
    <location>
        <begin position="1"/>
        <end position="408"/>
    </location>
</feature>